<feature type="compositionally biased region" description="Polar residues" evidence="1">
    <location>
        <begin position="57"/>
        <end position="69"/>
    </location>
</feature>
<proteinExistence type="predicted"/>
<reference evidence="3" key="1">
    <citation type="journal article" date="2011" name="PLoS Genet.">
        <title>Genomic analysis of the necrotrophic fungal pathogens Sclerotinia sclerotiorum and Botrytis cinerea.</title>
        <authorList>
            <person name="Amselem J."/>
            <person name="Cuomo C.A."/>
            <person name="van Kan J.A."/>
            <person name="Viaud M."/>
            <person name="Benito E.P."/>
            <person name="Couloux A."/>
            <person name="Coutinho P.M."/>
            <person name="de Vries R.P."/>
            <person name="Dyer P.S."/>
            <person name="Fillinger S."/>
            <person name="Fournier E."/>
            <person name="Gout L."/>
            <person name="Hahn M."/>
            <person name="Kohn L."/>
            <person name="Lapalu N."/>
            <person name="Plummer K.M."/>
            <person name="Pradier J.M."/>
            <person name="Quevillon E."/>
            <person name="Sharon A."/>
            <person name="Simon A."/>
            <person name="ten Have A."/>
            <person name="Tudzynski B."/>
            <person name="Tudzynski P."/>
            <person name="Wincker P."/>
            <person name="Andrew M."/>
            <person name="Anthouard V."/>
            <person name="Beever R.E."/>
            <person name="Beffa R."/>
            <person name="Benoit I."/>
            <person name="Bouzid O."/>
            <person name="Brault B."/>
            <person name="Chen Z."/>
            <person name="Choquer M."/>
            <person name="Collemare J."/>
            <person name="Cotton P."/>
            <person name="Danchin E.G."/>
            <person name="Da Silva C."/>
            <person name="Gautier A."/>
            <person name="Giraud C."/>
            <person name="Giraud T."/>
            <person name="Gonzalez C."/>
            <person name="Grossetete S."/>
            <person name="Guldener U."/>
            <person name="Henrissat B."/>
            <person name="Howlett B.J."/>
            <person name="Kodira C."/>
            <person name="Kretschmer M."/>
            <person name="Lappartient A."/>
            <person name="Leroch M."/>
            <person name="Levis C."/>
            <person name="Mauceli E."/>
            <person name="Neuveglise C."/>
            <person name="Oeser B."/>
            <person name="Pearson M."/>
            <person name="Poulain J."/>
            <person name="Poussereau N."/>
            <person name="Quesneville H."/>
            <person name="Rascle C."/>
            <person name="Schumacher J."/>
            <person name="Segurens B."/>
            <person name="Sexton A."/>
            <person name="Silva E."/>
            <person name="Sirven C."/>
            <person name="Soanes D.M."/>
            <person name="Talbot N.J."/>
            <person name="Templeton M."/>
            <person name="Yandava C."/>
            <person name="Yarden O."/>
            <person name="Zeng Q."/>
            <person name="Rollins J.A."/>
            <person name="Lebrun M.H."/>
            <person name="Dickman M."/>
        </authorList>
    </citation>
    <scope>NUCLEOTIDE SEQUENCE [LARGE SCALE GENOMIC DNA]</scope>
    <source>
        <strain evidence="3">T4</strain>
    </source>
</reference>
<accession>G2XVL8</accession>
<dbReference type="HOGENOM" id="CLU_2775629_0_0_1"/>
<evidence type="ECO:0000313" key="2">
    <source>
        <dbReference type="EMBL" id="CCD44538.1"/>
    </source>
</evidence>
<dbReference type="Proteomes" id="UP000008177">
    <property type="component" value="Unplaced contigs"/>
</dbReference>
<organism evidence="2 3">
    <name type="scientific">Botryotinia fuckeliana (strain T4)</name>
    <name type="common">Noble rot fungus</name>
    <name type="synonym">Botrytis cinerea</name>
    <dbReference type="NCBI Taxonomy" id="999810"/>
    <lineage>
        <taxon>Eukaryota</taxon>
        <taxon>Fungi</taxon>
        <taxon>Dikarya</taxon>
        <taxon>Ascomycota</taxon>
        <taxon>Pezizomycotina</taxon>
        <taxon>Leotiomycetes</taxon>
        <taxon>Helotiales</taxon>
        <taxon>Sclerotiniaceae</taxon>
        <taxon>Botrytis</taxon>
    </lineage>
</organism>
<dbReference type="EMBL" id="FQ790271">
    <property type="protein sequence ID" value="CCD44538.1"/>
    <property type="molecule type" value="Genomic_DNA"/>
</dbReference>
<evidence type="ECO:0000313" key="3">
    <source>
        <dbReference type="Proteomes" id="UP000008177"/>
    </source>
</evidence>
<feature type="region of interest" description="Disordered" evidence="1">
    <location>
        <begin position="48"/>
        <end position="69"/>
    </location>
</feature>
<name>G2XVL8_BOTF4</name>
<protein>
    <submittedName>
        <fullName evidence="2">Uncharacterized protein</fullName>
    </submittedName>
</protein>
<sequence>MFVWASSLILWPKSPVSLRSAAQQHRASGYLANNTCLAYPVEVIVSANRHGRKPDEGTSSLGKTSRNRE</sequence>
<dbReference type="AlphaFoldDB" id="G2XVL8"/>
<gene>
    <name evidence="2" type="ORF">BofuT4_uP054390.1</name>
</gene>
<dbReference type="InParanoid" id="G2XVL8"/>
<evidence type="ECO:0000256" key="1">
    <source>
        <dbReference type="SAM" id="MobiDB-lite"/>
    </source>
</evidence>